<dbReference type="SMART" id="SM00271">
    <property type="entry name" value="DnaJ"/>
    <property type="match status" value="1"/>
</dbReference>
<dbReference type="Pfam" id="PF05099">
    <property type="entry name" value="TerB"/>
    <property type="match status" value="1"/>
</dbReference>
<protein>
    <submittedName>
        <fullName evidence="2">DnaJ like chaperone protein</fullName>
    </submittedName>
</protein>
<organism evidence="2 3">
    <name type="scientific">Fulvimarina manganoxydans</name>
    <dbReference type="NCBI Taxonomy" id="937218"/>
    <lineage>
        <taxon>Bacteria</taxon>
        <taxon>Pseudomonadati</taxon>
        <taxon>Pseudomonadota</taxon>
        <taxon>Alphaproteobacteria</taxon>
        <taxon>Hyphomicrobiales</taxon>
        <taxon>Aurantimonadaceae</taxon>
        <taxon>Fulvimarina</taxon>
    </lineage>
</organism>
<feature type="domain" description="J" evidence="1">
    <location>
        <begin position="183"/>
        <end position="247"/>
    </location>
</feature>
<name>A0A1W2AFR6_9HYPH</name>
<dbReference type="SUPFAM" id="SSF158682">
    <property type="entry name" value="TerB-like"/>
    <property type="match status" value="1"/>
</dbReference>
<dbReference type="CDD" id="cd06257">
    <property type="entry name" value="DnaJ"/>
    <property type="match status" value="1"/>
</dbReference>
<evidence type="ECO:0000313" key="3">
    <source>
        <dbReference type="Proteomes" id="UP000192656"/>
    </source>
</evidence>
<proteinExistence type="predicted"/>
<dbReference type="PRINTS" id="PR00625">
    <property type="entry name" value="JDOMAIN"/>
</dbReference>
<keyword evidence="3" id="KW-1185">Reference proteome</keyword>
<dbReference type="InterPro" id="IPR029024">
    <property type="entry name" value="TerB-like"/>
</dbReference>
<dbReference type="InterPro" id="IPR007791">
    <property type="entry name" value="DjlA_N"/>
</dbReference>
<dbReference type="EMBL" id="FWXR01000004">
    <property type="protein sequence ID" value="SMC59559.1"/>
    <property type="molecule type" value="Genomic_DNA"/>
</dbReference>
<accession>A0A1W2AFR6</accession>
<dbReference type="Proteomes" id="UP000192656">
    <property type="component" value="Unassembled WGS sequence"/>
</dbReference>
<sequence>MAGGHKRAGSAMGILTNLGVLLQTLGASGRATLEGLVEALKSAVVGDRETRRRVAFSVAIIALSAKMAKADGIVSPEEVAAFREILDIPPEELRNVFRLYDIAKQDTAGYQAYAQRLRGFCTCEDGQCRLLEDVLDGLFHIAKADGLIHESEIEFLAGVATSFGLDEAAFERIRVRHVHGPDDPYAVLGLDPDAPPAETRKRYLTLVRENHPDRLASRGVPDEFMFIATERMKAINAAYSQISGKSAA</sequence>
<dbReference type="InterPro" id="IPR036869">
    <property type="entry name" value="J_dom_sf"/>
</dbReference>
<dbReference type="PROSITE" id="PS50076">
    <property type="entry name" value="DNAJ_2"/>
    <property type="match status" value="1"/>
</dbReference>
<dbReference type="PANTHER" id="PTHR24074">
    <property type="entry name" value="CO-CHAPERONE PROTEIN DJLA"/>
    <property type="match status" value="1"/>
</dbReference>
<evidence type="ECO:0000313" key="2">
    <source>
        <dbReference type="EMBL" id="SMC59559.1"/>
    </source>
</evidence>
<evidence type="ECO:0000259" key="1">
    <source>
        <dbReference type="PROSITE" id="PS50076"/>
    </source>
</evidence>
<dbReference type="AlphaFoldDB" id="A0A1W2AFR6"/>
<dbReference type="SUPFAM" id="SSF46565">
    <property type="entry name" value="Chaperone J-domain"/>
    <property type="match status" value="1"/>
</dbReference>
<dbReference type="Gene3D" id="1.10.3680.10">
    <property type="entry name" value="TerB-like"/>
    <property type="match status" value="1"/>
</dbReference>
<reference evidence="2 3" key="1">
    <citation type="submission" date="2017-04" db="EMBL/GenBank/DDBJ databases">
        <authorList>
            <person name="Afonso C.L."/>
            <person name="Miller P.J."/>
            <person name="Scott M.A."/>
            <person name="Spackman E."/>
            <person name="Goraichik I."/>
            <person name="Dimitrov K.M."/>
            <person name="Suarez D.L."/>
            <person name="Swayne D.E."/>
        </authorList>
    </citation>
    <scope>NUCLEOTIDE SEQUENCE [LARGE SCALE GENOMIC DNA]</scope>
    <source>
        <strain evidence="2 3">CGMCC 1.10972</strain>
    </source>
</reference>
<dbReference type="CDD" id="cd07316">
    <property type="entry name" value="terB_like_DjlA"/>
    <property type="match status" value="1"/>
</dbReference>
<dbReference type="InterPro" id="IPR050817">
    <property type="entry name" value="DjlA_DnaK_co-chaperone"/>
</dbReference>
<gene>
    <name evidence="2" type="ORF">SAMN06297251_104154</name>
</gene>
<dbReference type="Pfam" id="PF00226">
    <property type="entry name" value="DnaJ"/>
    <property type="match status" value="1"/>
</dbReference>
<dbReference type="STRING" id="937218.SAMN06297251_104154"/>
<dbReference type="InterPro" id="IPR001623">
    <property type="entry name" value="DnaJ_domain"/>
</dbReference>
<dbReference type="Gene3D" id="1.10.287.110">
    <property type="entry name" value="DnaJ domain"/>
    <property type="match status" value="1"/>
</dbReference>